<proteinExistence type="predicted"/>
<reference evidence="4" key="1">
    <citation type="submission" date="2019-01" db="EMBL/GenBank/DDBJ databases">
        <title>Gri0909 isolated from a small marine red alga.</title>
        <authorList>
            <person name="Kim J."/>
            <person name="Jeong S.E."/>
            <person name="Jeon C.O."/>
        </authorList>
    </citation>
    <scope>NUCLEOTIDE SEQUENCE [LARGE SCALE GENOMIC DNA]</scope>
    <source>
        <strain evidence="4">Gri0909</strain>
    </source>
</reference>
<feature type="domain" description="FAD dependent oxidoreductase" evidence="2">
    <location>
        <begin position="59"/>
        <end position="408"/>
    </location>
</feature>
<dbReference type="GO" id="GO:0005737">
    <property type="term" value="C:cytoplasm"/>
    <property type="evidence" value="ECO:0007669"/>
    <property type="project" value="TreeGrafter"/>
</dbReference>
<dbReference type="GO" id="GO:0016491">
    <property type="term" value="F:oxidoreductase activity"/>
    <property type="evidence" value="ECO:0007669"/>
    <property type="project" value="UniProtKB-KW"/>
</dbReference>
<name>A0A437QQT9_9PROT</name>
<dbReference type="OrthoDB" id="9806601at2"/>
<protein>
    <submittedName>
        <fullName evidence="3">FAD-dependent oxidoreductase</fullName>
    </submittedName>
</protein>
<comment type="caution">
    <text evidence="3">The sequence shown here is derived from an EMBL/GenBank/DDBJ whole genome shotgun (WGS) entry which is preliminary data.</text>
</comment>
<dbReference type="AlphaFoldDB" id="A0A437QQT9"/>
<dbReference type="PANTHER" id="PTHR13847">
    <property type="entry name" value="SARCOSINE DEHYDROGENASE-RELATED"/>
    <property type="match status" value="1"/>
</dbReference>
<organism evidence="3 4">
    <name type="scientific">Hwanghaeella grinnelliae</name>
    <dbReference type="NCBI Taxonomy" id="2500179"/>
    <lineage>
        <taxon>Bacteria</taxon>
        <taxon>Pseudomonadati</taxon>
        <taxon>Pseudomonadota</taxon>
        <taxon>Alphaproteobacteria</taxon>
        <taxon>Rhodospirillales</taxon>
        <taxon>Rhodospirillaceae</taxon>
        <taxon>Hwanghaeella</taxon>
    </lineage>
</organism>
<dbReference type="EMBL" id="SADE01000002">
    <property type="protein sequence ID" value="RVU36878.1"/>
    <property type="molecule type" value="Genomic_DNA"/>
</dbReference>
<dbReference type="Gene3D" id="3.30.9.10">
    <property type="entry name" value="D-Amino Acid Oxidase, subunit A, domain 2"/>
    <property type="match status" value="1"/>
</dbReference>
<dbReference type="InterPro" id="IPR036188">
    <property type="entry name" value="FAD/NAD-bd_sf"/>
</dbReference>
<accession>A0A437QQT9</accession>
<dbReference type="SUPFAM" id="SSF51905">
    <property type="entry name" value="FAD/NAD(P)-binding domain"/>
    <property type="match status" value="1"/>
</dbReference>
<evidence type="ECO:0000259" key="2">
    <source>
        <dbReference type="Pfam" id="PF01266"/>
    </source>
</evidence>
<keyword evidence="4" id="KW-1185">Reference proteome</keyword>
<keyword evidence="1" id="KW-0560">Oxidoreductase</keyword>
<dbReference type="PANTHER" id="PTHR13847:SF281">
    <property type="entry name" value="FAD DEPENDENT OXIDOREDUCTASE DOMAIN-CONTAINING PROTEIN"/>
    <property type="match status" value="1"/>
</dbReference>
<evidence type="ECO:0000256" key="1">
    <source>
        <dbReference type="ARBA" id="ARBA00023002"/>
    </source>
</evidence>
<sequence>MGASGQLAGNGASDSSAVERVSSLAGNGVFADDYRETPSWLDDVAPFTGGSAELPESTDVLVIGSGYTGLSAALQTARGGRKTVVIDSADMGHGCSTRNGGQISTSIKPTQEALAKMVGAEKARAVRQEGVNALKWIEEFIREEEIDCDFRRVGRFHAAHTPDHYEALVRTAEQGRREEGIESVVVPRSEQRRELGTDAYYGGVVYSRHASVHPAKYHRGMLNKVEAAGAVLVPHCEATGLIEEADCVRVVTAKGEIRARDVVVATNGYTTNLTPWLKRRIIPIGSYIIATEELAPDLVDELFPTDRIASDTCRVVYYYRASPDRKRIVFGGRVSADEVDPRISGPLLHRDMARIFPQLRDVRISRSWHGTVAYSFDELAHIGSRGRVHHALSYCGSGVSMASYLGMRTGQKILGSAEGKTGFDGMPFPTRPFYTGNPWFLPWIVSWYRWRDQQECRKALKTRG</sequence>
<gene>
    <name evidence="3" type="ORF">EOI86_11220</name>
</gene>
<evidence type="ECO:0000313" key="4">
    <source>
        <dbReference type="Proteomes" id="UP000287447"/>
    </source>
</evidence>
<dbReference type="Proteomes" id="UP000287447">
    <property type="component" value="Unassembled WGS sequence"/>
</dbReference>
<dbReference type="Gene3D" id="3.50.50.60">
    <property type="entry name" value="FAD/NAD(P)-binding domain"/>
    <property type="match status" value="1"/>
</dbReference>
<dbReference type="Pfam" id="PF01266">
    <property type="entry name" value="DAO"/>
    <property type="match status" value="1"/>
</dbReference>
<dbReference type="InterPro" id="IPR006076">
    <property type="entry name" value="FAD-dep_OxRdtase"/>
</dbReference>
<evidence type="ECO:0000313" key="3">
    <source>
        <dbReference type="EMBL" id="RVU36878.1"/>
    </source>
</evidence>